<evidence type="ECO:0000256" key="10">
    <source>
        <dbReference type="SAM" id="SignalP"/>
    </source>
</evidence>
<feature type="transmembrane region" description="Helical" evidence="9">
    <location>
        <begin position="286"/>
        <end position="312"/>
    </location>
</feature>
<evidence type="ECO:0000256" key="4">
    <source>
        <dbReference type="ARBA" id="ARBA00022692"/>
    </source>
</evidence>
<feature type="transmembrane region" description="Helical" evidence="9">
    <location>
        <begin position="208"/>
        <end position="233"/>
    </location>
</feature>
<feature type="transmembrane region" description="Helical" evidence="9">
    <location>
        <begin position="179"/>
        <end position="202"/>
    </location>
</feature>
<evidence type="ECO:0000256" key="8">
    <source>
        <dbReference type="ARBA" id="ARBA00037998"/>
    </source>
</evidence>
<feature type="transmembrane region" description="Helical" evidence="9">
    <location>
        <begin position="419"/>
        <end position="439"/>
    </location>
</feature>
<dbReference type="InterPro" id="IPR001851">
    <property type="entry name" value="ABC_transp_permease"/>
</dbReference>
<dbReference type="PANTHER" id="PTHR11795">
    <property type="entry name" value="BRANCHED-CHAIN AMINO ACID TRANSPORT SYSTEM PERMEASE PROTEIN LIVH"/>
    <property type="match status" value="1"/>
</dbReference>
<dbReference type="AlphaFoldDB" id="A0AA41YW00"/>
<keyword evidence="6 9" id="KW-1133">Transmembrane helix</keyword>
<dbReference type="InterPro" id="IPR052157">
    <property type="entry name" value="BCAA_transport_permease"/>
</dbReference>
<dbReference type="GO" id="GO:0005886">
    <property type="term" value="C:plasma membrane"/>
    <property type="evidence" value="ECO:0007669"/>
    <property type="project" value="UniProtKB-SubCell"/>
</dbReference>
<gene>
    <name evidence="11" type="ORF">M8523_08160</name>
</gene>
<evidence type="ECO:0000256" key="9">
    <source>
        <dbReference type="SAM" id="Phobius"/>
    </source>
</evidence>
<dbReference type="PANTHER" id="PTHR11795:SF445">
    <property type="entry name" value="AMINO ACID ABC TRANSPORTER PERMEASE PROTEIN"/>
    <property type="match status" value="1"/>
</dbReference>
<evidence type="ECO:0000313" key="12">
    <source>
        <dbReference type="Proteomes" id="UP001165667"/>
    </source>
</evidence>
<evidence type="ECO:0000256" key="1">
    <source>
        <dbReference type="ARBA" id="ARBA00004651"/>
    </source>
</evidence>
<evidence type="ECO:0000256" key="2">
    <source>
        <dbReference type="ARBA" id="ARBA00022448"/>
    </source>
</evidence>
<feature type="signal peptide" evidence="10">
    <location>
        <begin position="1"/>
        <end position="23"/>
    </location>
</feature>
<evidence type="ECO:0000256" key="6">
    <source>
        <dbReference type="ARBA" id="ARBA00022989"/>
    </source>
</evidence>
<keyword evidence="10" id="KW-0732">Signal</keyword>
<evidence type="ECO:0000313" key="11">
    <source>
        <dbReference type="EMBL" id="MCW6507993.1"/>
    </source>
</evidence>
<keyword evidence="12" id="KW-1185">Reference proteome</keyword>
<evidence type="ECO:0000256" key="7">
    <source>
        <dbReference type="ARBA" id="ARBA00023136"/>
    </source>
</evidence>
<evidence type="ECO:0000256" key="5">
    <source>
        <dbReference type="ARBA" id="ARBA00022970"/>
    </source>
</evidence>
<name>A0AA41YW00_9HYPH</name>
<comment type="caution">
    <text evidence="11">The sequence shown here is derived from an EMBL/GenBank/DDBJ whole genome shotgun (WGS) entry which is preliminary data.</text>
</comment>
<feature type="transmembrane region" description="Helical" evidence="9">
    <location>
        <begin position="346"/>
        <end position="367"/>
    </location>
</feature>
<protein>
    <submittedName>
        <fullName evidence="11">Branched-chain amino acid ABC transporter permease</fullName>
    </submittedName>
</protein>
<dbReference type="GO" id="GO:0022857">
    <property type="term" value="F:transmembrane transporter activity"/>
    <property type="evidence" value="ECO:0007669"/>
    <property type="project" value="InterPro"/>
</dbReference>
<accession>A0AA41YW00</accession>
<dbReference type="GO" id="GO:0006865">
    <property type="term" value="P:amino acid transport"/>
    <property type="evidence" value="ECO:0007669"/>
    <property type="project" value="UniProtKB-KW"/>
</dbReference>
<keyword evidence="4 9" id="KW-0812">Transmembrane</keyword>
<dbReference type="Proteomes" id="UP001165667">
    <property type="component" value="Unassembled WGS sequence"/>
</dbReference>
<dbReference type="Pfam" id="PF02653">
    <property type="entry name" value="BPD_transp_2"/>
    <property type="match status" value="1"/>
</dbReference>
<keyword evidence="2" id="KW-0813">Transport</keyword>
<keyword evidence="3" id="KW-1003">Cell membrane</keyword>
<evidence type="ECO:0000256" key="3">
    <source>
        <dbReference type="ARBA" id="ARBA00022475"/>
    </source>
</evidence>
<comment type="similarity">
    <text evidence="8">Belongs to the binding-protein-dependent transport system permease family. LivHM subfamily.</text>
</comment>
<dbReference type="CDD" id="cd06582">
    <property type="entry name" value="TM_PBP1_LivH_like"/>
    <property type="match status" value="1"/>
</dbReference>
<reference evidence="11" key="1">
    <citation type="submission" date="2022-05" db="EMBL/GenBank/DDBJ databases">
        <authorList>
            <person name="Pankratov T."/>
        </authorList>
    </citation>
    <scope>NUCLEOTIDE SEQUENCE</scope>
    <source>
        <strain evidence="11">BP6-180914</strain>
    </source>
</reference>
<sequence length="447" mass="45602">MTASILRALLGLCLALPLCGCGAAPDADQFRLCRIALVALAERDAVLTVVKQSAVDAKSEVTVIQIAARSTMPDGRSDPVFAECRFGRAAAGLDALQGIRTGAGTLSPVSLQLLTRFWLASPDSDGADPQPVALLPGAPMLRLPLAQALQNGLGALPGMAIYGLLATAYSLVYGLAGRINLAFGAMAAIGGAASLTGLGFLADPPLVMMILAAVLAALWAGTLHGVALARWVFLPLGRVSGQHGLVATVGLALVLGEYIRLAQGATPLWIAPLRAAPIGVAQADRFIVTVTPLALAVTAIFAASAAAVLILMARSQFGRNWRAMADDPKAAALMGVDPVRMFGTTFALASALAGASGAMTVLIYGSFGASFGTVLGLKALLAAVLGGIGSVPGAFLGGVTIALLEAAWSAVFPIEYRDLALFTILVAALVTRPGGFLGYRDLGPRRV</sequence>
<proteinExistence type="inferred from homology"/>
<feature type="transmembrane region" description="Helical" evidence="9">
    <location>
        <begin position="152"/>
        <end position="172"/>
    </location>
</feature>
<feature type="chain" id="PRO_5041399818" evidence="10">
    <location>
        <begin position="24"/>
        <end position="447"/>
    </location>
</feature>
<dbReference type="RefSeq" id="WP_282584350.1">
    <property type="nucleotide sequence ID" value="NZ_JAMOIM010000004.1"/>
</dbReference>
<dbReference type="EMBL" id="JAMOIM010000004">
    <property type="protein sequence ID" value="MCW6507993.1"/>
    <property type="molecule type" value="Genomic_DNA"/>
</dbReference>
<comment type="subcellular location">
    <subcellularLocation>
        <location evidence="1">Cell membrane</location>
        <topology evidence="1">Multi-pass membrane protein</topology>
    </subcellularLocation>
</comment>
<keyword evidence="5" id="KW-0029">Amino-acid transport</keyword>
<keyword evidence="7 9" id="KW-0472">Membrane</keyword>
<feature type="transmembrane region" description="Helical" evidence="9">
    <location>
        <begin position="379"/>
        <end position="407"/>
    </location>
</feature>
<organism evidence="11 12">
    <name type="scientific">Lichenifustis flavocetrariae</name>
    <dbReference type="NCBI Taxonomy" id="2949735"/>
    <lineage>
        <taxon>Bacteria</taxon>
        <taxon>Pseudomonadati</taxon>
        <taxon>Pseudomonadota</taxon>
        <taxon>Alphaproteobacteria</taxon>
        <taxon>Hyphomicrobiales</taxon>
        <taxon>Lichenihabitantaceae</taxon>
        <taxon>Lichenifustis</taxon>
    </lineage>
</organism>